<comment type="caution">
    <text evidence="1">The sequence shown here is derived from an EMBL/GenBank/DDBJ whole genome shotgun (WGS) entry which is preliminary data.</text>
</comment>
<keyword evidence="2" id="KW-1185">Reference proteome</keyword>
<keyword evidence="1" id="KW-0808">Transferase</keyword>
<dbReference type="SUPFAM" id="SSF53756">
    <property type="entry name" value="UDP-Glycosyltransferase/glycogen phosphorylase"/>
    <property type="match status" value="1"/>
</dbReference>
<proteinExistence type="predicted"/>
<gene>
    <name evidence="1" type="ORF">C8E87_4401</name>
</gene>
<protein>
    <submittedName>
        <fullName evidence="1">Glycosyl transferase family 28</fullName>
    </submittedName>
</protein>
<sequence>MTTTVHDVAILADFRFAGAGVAAEVHAQHEAALSTVLVHVPRDARPLPFAPRVRDLLRDGAATLAREDQPTAVRLLVVRGSDLLDEARRRVRAEHTVVVADQPPAAAGLPDDVEWAPVDDRVRDAMPLLCRLTVQNWHEIVDAAASWQEHPERFRALERTSGHQSHLRRLAGFGIRPRISAPALPREPGPVPPAPARRMLLVGEPYRLLAIARRLPAELAPVIVTRSYTSPAHGFLSEHIPPREALGASGTAWNRMLRDRLTHLVELHQPEIVAVDDLPCEGIAEAVRAHPRVLWVWVRQAMWPRGAGQEWITEGKVFDHVLEPGEFAAPADDGPTVADRANAHRVEPITLLDAGELLDPHAARVDLGLDDRPAALVRLNESRVVERLEAHGFQVVVRSTGVTRYLRAFDLVVSSADYDAYHEQLRFGIPTVLVPRLGAALDDQLGRARHADAAGVALAVEDPDSDELERALDAAARPEKRAVLRARCEELTFSNGASAAATWLGGLAARHDRTGG</sequence>
<evidence type="ECO:0000313" key="1">
    <source>
        <dbReference type="EMBL" id="TDO40682.1"/>
    </source>
</evidence>
<dbReference type="OrthoDB" id="8549922at2"/>
<dbReference type="AlphaFoldDB" id="A0A4R6JXQ4"/>
<dbReference type="RefSeq" id="WP_133874822.1">
    <property type="nucleotide sequence ID" value="NZ_BOMD01000008.1"/>
</dbReference>
<accession>A0A4R6JXQ4</accession>
<evidence type="ECO:0000313" key="2">
    <source>
        <dbReference type="Proteomes" id="UP000294901"/>
    </source>
</evidence>
<name>A0A4R6JXQ4_9ACTN</name>
<dbReference type="GO" id="GO:0016740">
    <property type="term" value="F:transferase activity"/>
    <property type="evidence" value="ECO:0007669"/>
    <property type="project" value="UniProtKB-KW"/>
</dbReference>
<dbReference type="EMBL" id="SNWR01000001">
    <property type="protein sequence ID" value="TDO40682.1"/>
    <property type="molecule type" value="Genomic_DNA"/>
</dbReference>
<reference evidence="1 2" key="1">
    <citation type="submission" date="2019-03" db="EMBL/GenBank/DDBJ databases">
        <title>Sequencing the genomes of 1000 actinobacteria strains.</title>
        <authorList>
            <person name="Klenk H.-P."/>
        </authorList>
    </citation>
    <scope>NUCLEOTIDE SEQUENCE [LARGE SCALE GENOMIC DNA]</scope>
    <source>
        <strain evidence="1 2">DSM 43805</strain>
    </source>
</reference>
<dbReference type="Gene3D" id="3.40.50.2000">
    <property type="entry name" value="Glycogen Phosphorylase B"/>
    <property type="match status" value="1"/>
</dbReference>
<organism evidence="1 2">
    <name type="scientific">Paractinoplanes brasiliensis</name>
    <dbReference type="NCBI Taxonomy" id="52695"/>
    <lineage>
        <taxon>Bacteria</taxon>
        <taxon>Bacillati</taxon>
        <taxon>Actinomycetota</taxon>
        <taxon>Actinomycetes</taxon>
        <taxon>Micromonosporales</taxon>
        <taxon>Micromonosporaceae</taxon>
        <taxon>Paractinoplanes</taxon>
    </lineage>
</organism>
<dbReference type="Proteomes" id="UP000294901">
    <property type="component" value="Unassembled WGS sequence"/>
</dbReference>